<dbReference type="AlphaFoldDB" id="A0AAV0W816"/>
<reference evidence="1 2" key="1">
    <citation type="submission" date="2023-01" db="EMBL/GenBank/DDBJ databases">
        <authorList>
            <person name="Whitehead M."/>
        </authorList>
    </citation>
    <scope>NUCLEOTIDE SEQUENCE [LARGE SCALE GENOMIC DNA]</scope>
</reference>
<proteinExistence type="predicted"/>
<keyword evidence="2" id="KW-1185">Reference proteome</keyword>
<name>A0AAV0W816_9HEMI</name>
<dbReference type="Proteomes" id="UP001160148">
    <property type="component" value="Unassembled WGS sequence"/>
</dbReference>
<evidence type="ECO:0008006" key="3">
    <source>
        <dbReference type="Google" id="ProtNLM"/>
    </source>
</evidence>
<comment type="caution">
    <text evidence="1">The sequence shown here is derived from an EMBL/GenBank/DDBJ whole genome shotgun (WGS) entry which is preliminary data.</text>
</comment>
<organism evidence="1 2">
    <name type="scientific">Macrosiphum euphorbiae</name>
    <name type="common">potato aphid</name>
    <dbReference type="NCBI Taxonomy" id="13131"/>
    <lineage>
        <taxon>Eukaryota</taxon>
        <taxon>Metazoa</taxon>
        <taxon>Ecdysozoa</taxon>
        <taxon>Arthropoda</taxon>
        <taxon>Hexapoda</taxon>
        <taxon>Insecta</taxon>
        <taxon>Pterygota</taxon>
        <taxon>Neoptera</taxon>
        <taxon>Paraneoptera</taxon>
        <taxon>Hemiptera</taxon>
        <taxon>Sternorrhyncha</taxon>
        <taxon>Aphidomorpha</taxon>
        <taxon>Aphidoidea</taxon>
        <taxon>Aphididae</taxon>
        <taxon>Macrosiphini</taxon>
        <taxon>Macrosiphum</taxon>
    </lineage>
</organism>
<protein>
    <recommendedName>
        <fullName evidence="3">Reverse transcriptase</fullName>
    </recommendedName>
</protein>
<dbReference type="EMBL" id="CARXXK010000001">
    <property type="protein sequence ID" value="CAI6352009.1"/>
    <property type="molecule type" value="Genomic_DNA"/>
</dbReference>
<evidence type="ECO:0000313" key="2">
    <source>
        <dbReference type="Proteomes" id="UP001160148"/>
    </source>
</evidence>
<gene>
    <name evidence="1" type="ORF">MEUPH1_LOCUS8306</name>
</gene>
<evidence type="ECO:0000313" key="1">
    <source>
        <dbReference type="EMBL" id="CAI6352009.1"/>
    </source>
</evidence>
<accession>A0AAV0W816</accession>
<sequence length="153" mass="18356">MERVKTEIRDEVTHKWQYEWDCEPNGRWTRRLIKDLTSWTSRKHGTVDFHTTQMLSGHGCFGQYLWRFKKLEDPRCADCGEPTDDAEHVMFRCGRWEKDRRALEVELEESIDPDNVVAIMLKRNTNWDAVKGFIRKVQSKREEDERLRQNGNL</sequence>